<protein>
    <recommendedName>
        <fullName evidence="4">30S ribosomal protein S21</fullName>
    </recommendedName>
</protein>
<accession>A0ABZ2C528</accession>
<dbReference type="EMBL" id="CP133270">
    <property type="protein sequence ID" value="WVX67297.1"/>
    <property type="molecule type" value="Genomic_DNA"/>
</dbReference>
<feature type="compositionally biased region" description="Basic and acidic residues" evidence="1">
    <location>
        <begin position="49"/>
        <end position="61"/>
    </location>
</feature>
<name>A0ABZ2C528_9PROT</name>
<organism evidence="2 3">
    <name type="scientific">Candidatus Bealeia paramacronuclearis</name>
    <dbReference type="NCBI Taxonomy" id="1921001"/>
    <lineage>
        <taxon>Bacteria</taxon>
        <taxon>Pseudomonadati</taxon>
        <taxon>Pseudomonadota</taxon>
        <taxon>Alphaproteobacteria</taxon>
        <taxon>Holosporales</taxon>
        <taxon>Holosporaceae</taxon>
        <taxon>Candidatus Bealeia</taxon>
    </lineage>
</organism>
<dbReference type="Proteomes" id="UP001330434">
    <property type="component" value="Chromosome"/>
</dbReference>
<sequence length="61" mass="7181">MAQVIDLDFYRKFRVILPVRTALGEGPQKKLKSASKAQARRYYRRRKLNSHDSSSDNQKTR</sequence>
<keyword evidence="3" id="KW-1185">Reference proteome</keyword>
<evidence type="ECO:0000313" key="2">
    <source>
        <dbReference type="EMBL" id="WVX67297.1"/>
    </source>
</evidence>
<feature type="compositionally biased region" description="Basic residues" evidence="1">
    <location>
        <begin position="29"/>
        <end position="48"/>
    </location>
</feature>
<reference evidence="2 3" key="1">
    <citation type="journal article" date="2024" name="Environ. Microbiol.">
        <title>Novel evolutionary insights on the interactions of the Holosporales (Alphaproteobacteria) with eukaryotic hosts from comparative genomics.</title>
        <authorList>
            <person name="Giovannini M."/>
            <person name="Petroni G."/>
            <person name="Castelli M."/>
        </authorList>
    </citation>
    <scope>NUCLEOTIDE SEQUENCE [LARGE SCALE GENOMIC DNA]</scope>
    <source>
        <strain evidence="2 3">US_Bl 15I1</strain>
    </source>
</reference>
<gene>
    <name evidence="2" type="ORF">Bealeia1_01496</name>
</gene>
<evidence type="ECO:0000256" key="1">
    <source>
        <dbReference type="SAM" id="MobiDB-lite"/>
    </source>
</evidence>
<feature type="region of interest" description="Disordered" evidence="1">
    <location>
        <begin position="26"/>
        <end position="61"/>
    </location>
</feature>
<evidence type="ECO:0008006" key="4">
    <source>
        <dbReference type="Google" id="ProtNLM"/>
    </source>
</evidence>
<proteinExistence type="predicted"/>
<evidence type="ECO:0000313" key="3">
    <source>
        <dbReference type="Proteomes" id="UP001330434"/>
    </source>
</evidence>